<dbReference type="GO" id="GO:0004016">
    <property type="term" value="F:adenylate cyclase activity"/>
    <property type="evidence" value="ECO:0007669"/>
    <property type="project" value="TreeGrafter"/>
</dbReference>
<feature type="region of interest" description="Disordered" evidence="8">
    <location>
        <begin position="1"/>
        <end position="131"/>
    </location>
</feature>
<keyword evidence="3" id="KW-0547">Nucleotide-binding</keyword>
<dbReference type="PROSITE" id="PS00452">
    <property type="entry name" value="GUANYLATE_CYCLASE_1"/>
    <property type="match status" value="1"/>
</dbReference>
<name>A0A6S8J4C1_DUNTE</name>
<dbReference type="Pfam" id="PF00211">
    <property type="entry name" value="Guanylate_cyc"/>
    <property type="match status" value="1"/>
</dbReference>
<evidence type="ECO:0000313" key="10">
    <source>
        <dbReference type="EMBL" id="CAE0492705.1"/>
    </source>
</evidence>
<dbReference type="AlphaFoldDB" id="A0A6S8J4C1"/>
<comment type="subcellular location">
    <subcellularLocation>
        <location evidence="1">Membrane</location>
    </subcellularLocation>
</comment>
<dbReference type="InterPro" id="IPR050401">
    <property type="entry name" value="Cyclic_nucleotide_synthase"/>
</dbReference>
<dbReference type="GO" id="GO:0004383">
    <property type="term" value="F:guanylate cyclase activity"/>
    <property type="evidence" value="ECO:0007669"/>
    <property type="project" value="TreeGrafter"/>
</dbReference>
<accession>A0A6S8J4C1</accession>
<dbReference type="EMBL" id="HBIP01013538">
    <property type="protein sequence ID" value="CAE0492706.1"/>
    <property type="molecule type" value="Transcribed_RNA"/>
</dbReference>
<organism evidence="11">
    <name type="scientific">Dunaliella tertiolecta</name>
    <name type="common">Green alga</name>
    <dbReference type="NCBI Taxonomy" id="3047"/>
    <lineage>
        <taxon>Eukaryota</taxon>
        <taxon>Viridiplantae</taxon>
        <taxon>Chlorophyta</taxon>
        <taxon>core chlorophytes</taxon>
        <taxon>Chlorophyceae</taxon>
        <taxon>CS clade</taxon>
        <taxon>Chlamydomonadales</taxon>
        <taxon>Dunaliellaceae</taxon>
        <taxon>Dunaliella</taxon>
    </lineage>
</organism>
<evidence type="ECO:0000256" key="3">
    <source>
        <dbReference type="ARBA" id="ARBA00022741"/>
    </source>
</evidence>
<feature type="region of interest" description="Disordered" evidence="8">
    <location>
        <begin position="200"/>
        <end position="228"/>
    </location>
</feature>
<dbReference type="GO" id="GO:0005886">
    <property type="term" value="C:plasma membrane"/>
    <property type="evidence" value="ECO:0007669"/>
    <property type="project" value="TreeGrafter"/>
</dbReference>
<dbReference type="EMBL" id="HBIP01013537">
    <property type="protein sequence ID" value="CAE0492705.1"/>
    <property type="molecule type" value="Transcribed_RNA"/>
</dbReference>
<proteinExistence type="inferred from homology"/>
<evidence type="ECO:0000259" key="9">
    <source>
        <dbReference type="PROSITE" id="PS50125"/>
    </source>
</evidence>
<dbReference type="SUPFAM" id="SSF55073">
    <property type="entry name" value="Nucleotide cyclase"/>
    <property type="match status" value="1"/>
</dbReference>
<dbReference type="PROSITE" id="PS50125">
    <property type="entry name" value="GUANYLATE_CYCLASE_2"/>
    <property type="match status" value="1"/>
</dbReference>
<feature type="compositionally biased region" description="Polar residues" evidence="8">
    <location>
        <begin position="65"/>
        <end position="78"/>
    </location>
</feature>
<evidence type="ECO:0000256" key="2">
    <source>
        <dbReference type="ARBA" id="ARBA00022692"/>
    </source>
</evidence>
<dbReference type="GO" id="GO:0007168">
    <property type="term" value="P:receptor guanylyl cyclase signaling pathway"/>
    <property type="evidence" value="ECO:0007669"/>
    <property type="project" value="TreeGrafter"/>
</dbReference>
<dbReference type="PANTHER" id="PTHR11920:SF335">
    <property type="entry name" value="GUANYLATE CYCLASE"/>
    <property type="match status" value="1"/>
</dbReference>
<dbReference type="InterPro" id="IPR018297">
    <property type="entry name" value="A/G_cyclase_CS"/>
</dbReference>
<dbReference type="InterPro" id="IPR001054">
    <property type="entry name" value="A/G_cyclase"/>
</dbReference>
<comment type="similarity">
    <text evidence="7">Belongs to the adenylyl cyclase class-4/guanylyl cyclase family.</text>
</comment>
<dbReference type="GO" id="GO:0000166">
    <property type="term" value="F:nucleotide binding"/>
    <property type="evidence" value="ECO:0007669"/>
    <property type="project" value="UniProtKB-KW"/>
</dbReference>
<evidence type="ECO:0000256" key="1">
    <source>
        <dbReference type="ARBA" id="ARBA00004370"/>
    </source>
</evidence>
<dbReference type="PANTHER" id="PTHR11920">
    <property type="entry name" value="GUANYLYL CYCLASE"/>
    <property type="match status" value="1"/>
</dbReference>
<sequence length="489" mass="52416">MTASTCSEDAHLVSSEAARHSSPPETGTLASPSGTSTSCARTTTTATPLSLSHRMPKLKPIIIPSNASGRTAPTSPATRSEHHLQELVVGGSGSSHACHNSSQAFEEQQLWQKQQQEGHQPHSFQHEQRLRASNNNSSTLAALRAADAGDKAMTVHGGSFFFSAADGNGLHQEGGRLASHQLPRSVSSGTALAHLTEADIHGAQDGSSSTARPRPPPSRTASASQGQLMSASLVRGNRHSIAGMIYQPTPLYVPRLRASAPGQGLHTRPDPSQLASGLGCHHSEVTVMFADIKSFTSMCSLVSPIEVMTFLDSLFTRFDALVDAQEQYGVYKVETIGDCYMVAGGLLKREAGGPHTIWSRESQSSNDELNPAARIHALAVDMLRTAKSVPMPTTGGHVELRIGMHTGPCVSGIVGRKMPRFCLFGNTVNKAARMETTSEVNSIHASWETWLALGQPWHDPHWRPTNGVQAKGIGLIQTMLWREDQCRRG</sequence>
<reference evidence="11" key="1">
    <citation type="submission" date="2021-01" db="EMBL/GenBank/DDBJ databases">
        <authorList>
            <person name="Corre E."/>
            <person name="Pelletier E."/>
            <person name="Niang G."/>
            <person name="Scheremetjew M."/>
            <person name="Finn R."/>
            <person name="Kale V."/>
            <person name="Holt S."/>
            <person name="Cochrane G."/>
            <person name="Meng A."/>
            <person name="Brown T."/>
            <person name="Cohen L."/>
        </authorList>
    </citation>
    <scope>NUCLEOTIDE SEQUENCE</scope>
    <source>
        <strain evidence="11">CCMP1320</strain>
    </source>
</reference>
<gene>
    <name evidence="10" type="ORF">DTER00134_LOCUS7778</name>
    <name evidence="11" type="ORF">DTER00134_LOCUS7779</name>
</gene>
<keyword evidence="6 7" id="KW-0456">Lyase</keyword>
<feature type="compositionally biased region" description="Polar residues" evidence="8">
    <location>
        <begin position="23"/>
        <end position="32"/>
    </location>
</feature>
<evidence type="ECO:0000256" key="5">
    <source>
        <dbReference type="ARBA" id="ARBA00023136"/>
    </source>
</evidence>
<evidence type="ECO:0000256" key="8">
    <source>
        <dbReference type="SAM" id="MobiDB-lite"/>
    </source>
</evidence>
<feature type="compositionally biased region" description="Low complexity" evidence="8">
    <location>
        <begin position="103"/>
        <end position="118"/>
    </location>
</feature>
<dbReference type="GO" id="GO:0035556">
    <property type="term" value="P:intracellular signal transduction"/>
    <property type="evidence" value="ECO:0007669"/>
    <property type="project" value="InterPro"/>
</dbReference>
<keyword evidence="4" id="KW-1133">Transmembrane helix</keyword>
<keyword evidence="2" id="KW-0812">Transmembrane</keyword>
<dbReference type="InterPro" id="IPR029787">
    <property type="entry name" value="Nucleotide_cyclase"/>
</dbReference>
<keyword evidence="5" id="KW-0472">Membrane</keyword>
<evidence type="ECO:0000256" key="4">
    <source>
        <dbReference type="ARBA" id="ARBA00022989"/>
    </source>
</evidence>
<dbReference type="Gene3D" id="3.30.70.1230">
    <property type="entry name" value="Nucleotide cyclase"/>
    <property type="match status" value="1"/>
</dbReference>
<protein>
    <recommendedName>
        <fullName evidence="9">Guanylate cyclase domain-containing protein</fullName>
    </recommendedName>
</protein>
<dbReference type="GO" id="GO:0001653">
    <property type="term" value="F:peptide receptor activity"/>
    <property type="evidence" value="ECO:0007669"/>
    <property type="project" value="TreeGrafter"/>
</dbReference>
<feature type="domain" description="Guanylate cyclase" evidence="9">
    <location>
        <begin position="286"/>
        <end position="435"/>
    </location>
</feature>
<evidence type="ECO:0000256" key="6">
    <source>
        <dbReference type="ARBA" id="ARBA00023239"/>
    </source>
</evidence>
<dbReference type="CDD" id="cd07302">
    <property type="entry name" value="CHD"/>
    <property type="match status" value="1"/>
</dbReference>
<feature type="compositionally biased region" description="Low complexity" evidence="8">
    <location>
        <begin position="33"/>
        <end position="52"/>
    </location>
</feature>
<evidence type="ECO:0000313" key="11">
    <source>
        <dbReference type="EMBL" id="CAE0492706.1"/>
    </source>
</evidence>
<dbReference type="SMART" id="SM00044">
    <property type="entry name" value="CYCc"/>
    <property type="match status" value="1"/>
</dbReference>
<evidence type="ECO:0000256" key="7">
    <source>
        <dbReference type="RuleBase" id="RU000405"/>
    </source>
</evidence>